<feature type="transmembrane region" description="Helical" evidence="4">
    <location>
        <begin position="264"/>
        <end position="285"/>
    </location>
</feature>
<dbReference type="InterPro" id="IPR036259">
    <property type="entry name" value="MFS_trans_sf"/>
</dbReference>
<organism evidence="6 7">
    <name type="scientific">Ancylobacter novellus</name>
    <name type="common">Thiobacillus novellus</name>
    <dbReference type="NCBI Taxonomy" id="921"/>
    <lineage>
        <taxon>Bacteria</taxon>
        <taxon>Pseudomonadati</taxon>
        <taxon>Pseudomonadota</taxon>
        <taxon>Alphaproteobacteria</taxon>
        <taxon>Hyphomicrobiales</taxon>
        <taxon>Xanthobacteraceae</taxon>
        <taxon>Ancylobacter</taxon>
    </lineage>
</organism>
<feature type="transmembrane region" description="Helical" evidence="4">
    <location>
        <begin position="291"/>
        <end position="310"/>
    </location>
</feature>
<keyword evidence="1 4" id="KW-0812">Transmembrane</keyword>
<feature type="domain" description="Major facilitator superfamily (MFS) profile" evidence="5">
    <location>
        <begin position="5"/>
        <end position="386"/>
    </location>
</feature>
<proteinExistence type="predicted"/>
<dbReference type="PROSITE" id="PS50850">
    <property type="entry name" value="MFS"/>
    <property type="match status" value="1"/>
</dbReference>
<keyword evidence="3 4" id="KW-0472">Membrane</keyword>
<evidence type="ECO:0000256" key="3">
    <source>
        <dbReference type="ARBA" id="ARBA00023136"/>
    </source>
</evidence>
<dbReference type="AlphaFoldDB" id="A0A2W5KGL2"/>
<evidence type="ECO:0000313" key="6">
    <source>
        <dbReference type="EMBL" id="PZQ16236.1"/>
    </source>
</evidence>
<comment type="caution">
    <text evidence="6">The sequence shown here is derived from an EMBL/GenBank/DDBJ whole genome shotgun (WGS) entry which is preliminary data.</text>
</comment>
<feature type="transmembrane region" description="Helical" evidence="4">
    <location>
        <begin position="131"/>
        <end position="149"/>
    </location>
</feature>
<feature type="transmembrane region" description="Helical" evidence="4">
    <location>
        <begin position="155"/>
        <end position="175"/>
    </location>
</feature>
<keyword evidence="2 4" id="KW-1133">Transmembrane helix</keyword>
<feature type="transmembrane region" description="Helical" evidence="4">
    <location>
        <begin position="331"/>
        <end position="353"/>
    </location>
</feature>
<dbReference type="InterPro" id="IPR020846">
    <property type="entry name" value="MFS_dom"/>
</dbReference>
<feature type="transmembrane region" description="Helical" evidence="4">
    <location>
        <begin position="359"/>
        <end position="380"/>
    </location>
</feature>
<name>A0A2W5KGL2_ANCNO</name>
<dbReference type="InterPro" id="IPR011701">
    <property type="entry name" value="MFS"/>
</dbReference>
<protein>
    <submittedName>
        <fullName evidence="6">MFS transporter</fullName>
    </submittedName>
</protein>
<dbReference type="SUPFAM" id="SSF103473">
    <property type="entry name" value="MFS general substrate transporter"/>
    <property type="match status" value="1"/>
</dbReference>
<dbReference type="Pfam" id="PF07690">
    <property type="entry name" value="MFS_1"/>
    <property type="match status" value="1"/>
</dbReference>
<dbReference type="GO" id="GO:0022857">
    <property type="term" value="F:transmembrane transporter activity"/>
    <property type="evidence" value="ECO:0007669"/>
    <property type="project" value="InterPro"/>
</dbReference>
<dbReference type="EMBL" id="QFPN01000004">
    <property type="protein sequence ID" value="PZQ16236.1"/>
    <property type="molecule type" value="Genomic_DNA"/>
</dbReference>
<feature type="transmembrane region" description="Helical" evidence="4">
    <location>
        <begin position="40"/>
        <end position="60"/>
    </location>
</feature>
<reference evidence="6 7" key="1">
    <citation type="submission" date="2017-08" db="EMBL/GenBank/DDBJ databases">
        <title>Infants hospitalized years apart are colonized by the same room-sourced microbial strains.</title>
        <authorList>
            <person name="Brooks B."/>
            <person name="Olm M.R."/>
            <person name="Firek B.A."/>
            <person name="Baker R."/>
            <person name="Thomas B.C."/>
            <person name="Morowitz M.J."/>
            <person name="Banfield J.F."/>
        </authorList>
    </citation>
    <scope>NUCLEOTIDE SEQUENCE [LARGE SCALE GENOMIC DNA]</scope>
    <source>
        <strain evidence="6">S2_005_003_R2_43</strain>
    </source>
</reference>
<dbReference type="Proteomes" id="UP000249577">
    <property type="component" value="Unassembled WGS sequence"/>
</dbReference>
<gene>
    <name evidence="6" type="ORF">DI565_08550</name>
</gene>
<sequence length="386" mass="38813">MSRATVLRLGFGQLVSWGVTYYLVGVFAPRIAADLGWSLSAVQGGFAVGLLAMALSSPAAGRAIDALGGRRVMTAGALVGAAGCGALALAHSAPAYYGAWVVIGVSMRLSLYDAAFAALARIAGPEAKSAMAQITLLGGLASTVFWPVGDGLAELFGWRVAVGCYGLFSAAAALLNWSIPEGRYAPPPPSPIAEDAPEPVRRGSRRAAALYALSVALVGSLNSAMSAHMIGILTGLGLALQAAVWIGALRGFGQIAARGSEVLFGARIAAVDLNLTAAALLPLGFAAGFGAPFLGAAVAFSLLFGAGNGLSTITRGTLPLALFDARTYGSLVGRLIAPSFLLSAAAPVVYALVIERFGASAALWLSLAIATGALGAALGLKALSRA</sequence>
<accession>A0A2W5KGL2</accession>
<feature type="transmembrane region" description="Helical" evidence="4">
    <location>
        <begin position="7"/>
        <end position="28"/>
    </location>
</feature>
<evidence type="ECO:0000256" key="2">
    <source>
        <dbReference type="ARBA" id="ARBA00022989"/>
    </source>
</evidence>
<evidence type="ECO:0000313" key="7">
    <source>
        <dbReference type="Proteomes" id="UP000249577"/>
    </source>
</evidence>
<evidence type="ECO:0000259" key="5">
    <source>
        <dbReference type="PROSITE" id="PS50850"/>
    </source>
</evidence>
<dbReference type="Gene3D" id="1.20.1250.20">
    <property type="entry name" value="MFS general substrate transporter like domains"/>
    <property type="match status" value="1"/>
</dbReference>
<evidence type="ECO:0000256" key="1">
    <source>
        <dbReference type="ARBA" id="ARBA00022692"/>
    </source>
</evidence>
<feature type="transmembrane region" description="Helical" evidence="4">
    <location>
        <begin position="230"/>
        <end position="252"/>
    </location>
</feature>
<evidence type="ECO:0000256" key="4">
    <source>
        <dbReference type="SAM" id="Phobius"/>
    </source>
</evidence>